<dbReference type="AlphaFoldDB" id="A0AAN9K019"/>
<protein>
    <submittedName>
        <fullName evidence="1">Uncharacterized protein</fullName>
    </submittedName>
</protein>
<evidence type="ECO:0000313" key="2">
    <source>
        <dbReference type="Proteomes" id="UP001367508"/>
    </source>
</evidence>
<gene>
    <name evidence="1" type="ORF">VNO77_40532</name>
</gene>
<name>A0AAN9K019_CANGL</name>
<reference evidence="1 2" key="1">
    <citation type="submission" date="2024-01" db="EMBL/GenBank/DDBJ databases">
        <title>The genomes of 5 underutilized Papilionoideae crops provide insights into root nodulation and disease resistanc.</title>
        <authorList>
            <person name="Jiang F."/>
        </authorList>
    </citation>
    <scope>NUCLEOTIDE SEQUENCE [LARGE SCALE GENOMIC DNA]</scope>
    <source>
        <strain evidence="1">LVBAO_FW01</strain>
        <tissue evidence="1">Leaves</tissue>
    </source>
</reference>
<dbReference type="Proteomes" id="UP001367508">
    <property type="component" value="Unassembled WGS sequence"/>
</dbReference>
<comment type="caution">
    <text evidence="1">The sequence shown here is derived from an EMBL/GenBank/DDBJ whole genome shotgun (WGS) entry which is preliminary data.</text>
</comment>
<dbReference type="EMBL" id="JAYMYQ010000010">
    <property type="protein sequence ID" value="KAK7307453.1"/>
    <property type="molecule type" value="Genomic_DNA"/>
</dbReference>
<accession>A0AAN9K019</accession>
<proteinExistence type="predicted"/>
<evidence type="ECO:0000313" key="1">
    <source>
        <dbReference type="EMBL" id="KAK7307453.1"/>
    </source>
</evidence>
<keyword evidence="2" id="KW-1185">Reference proteome</keyword>
<organism evidence="1 2">
    <name type="scientific">Canavalia gladiata</name>
    <name type="common">Sword bean</name>
    <name type="synonym">Dolichos gladiatus</name>
    <dbReference type="NCBI Taxonomy" id="3824"/>
    <lineage>
        <taxon>Eukaryota</taxon>
        <taxon>Viridiplantae</taxon>
        <taxon>Streptophyta</taxon>
        <taxon>Embryophyta</taxon>
        <taxon>Tracheophyta</taxon>
        <taxon>Spermatophyta</taxon>
        <taxon>Magnoliopsida</taxon>
        <taxon>eudicotyledons</taxon>
        <taxon>Gunneridae</taxon>
        <taxon>Pentapetalae</taxon>
        <taxon>rosids</taxon>
        <taxon>fabids</taxon>
        <taxon>Fabales</taxon>
        <taxon>Fabaceae</taxon>
        <taxon>Papilionoideae</taxon>
        <taxon>50 kb inversion clade</taxon>
        <taxon>NPAAA clade</taxon>
        <taxon>indigoferoid/millettioid clade</taxon>
        <taxon>Phaseoleae</taxon>
        <taxon>Canavalia</taxon>
    </lineage>
</organism>
<sequence length="83" mass="9237">MLNHCLCSENYVKKYRAILETNQKSSASCLSKWAGVSKKISGTHPQLALSLVHLKSQRIRLLLANIKDLDTGECIEKAPIQEA</sequence>